<protein>
    <recommendedName>
        <fullName evidence="2">DUF255 domain-containing protein</fullName>
    </recommendedName>
</protein>
<dbReference type="AlphaFoldDB" id="A0A382S3A9"/>
<dbReference type="EMBL" id="UINC01125901">
    <property type="protein sequence ID" value="SVD04052.1"/>
    <property type="molecule type" value="Genomic_DNA"/>
</dbReference>
<gene>
    <name evidence="1" type="ORF">METZ01_LOCUS356906</name>
</gene>
<dbReference type="Gene3D" id="1.50.10.10">
    <property type="match status" value="1"/>
</dbReference>
<dbReference type="InterPro" id="IPR024705">
    <property type="entry name" value="Ssp411"/>
</dbReference>
<dbReference type="PANTHER" id="PTHR42899:SF1">
    <property type="entry name" value="SPERMATOGENESIS-ASSOCIATED PROTEIN 20"/>
    <property type="match status" value="1"/>
</dbReference>
<name>A0A382S3A9_9ZZZZ</name>
<dbReference type="InterPro" id="IPR012341">
    <property type="entry name" value="6hp_glycosidase-like_sf"/>
</dbReference>
<dbReference type="SUPFAM" id="SSF48208">
    <property type="entry name" value="Six-hairpin glycosidases"/>
    <property type="match status" value="1"/>
</dbReference>
<sequence length="315" mass="36413">DAHWLVPHFEKMLYDQAILVQAYLDAYQATEKQYYADVIDEILEYVLRDMTSPEGGFYSAEDADSEGEEGKYYVWNISELETILGKEDADLFQSTFNLSPSGNWSEGRRHKTNIPHLKKDFTAISREQNIDLEVLLGRLEEIRKKLFFIREDRIHPQKDDKILTDWNGLMIAAMARAGAVLNNEKYAQSAEKAMSFLLKNLRNKDGSLLKRYRNGNAGLTGVLDDYAFTIWALIELYHLNYNEKYIEIAMELCDYQIDQFWDFDSHGFFFSAASGEKLLVRSKEVYDGAIPSGNSVSAYNFIRMARMTSRPDFED</sequence>
<feature type="non-terminal residue" evidence="1">
    <location>
        <position position="1"/>
    </location>
</feature>
<dbReference type="PANTHER" id="PTHR42899">
    <property type="entry name" value="SPERMATOGENESIS-ASSOCIATED PROTEIN 20"/>
    <property type="match status" value="1"/>
</dbReference>
<accession>A0A382S3A9</accession>
<organism evidence="1">
    <name type="scientific">marine metagenome</name>
    <dbReference type="NCBI Taxonomy" id="408172"/>
    <lineage>
        <taxon>unclassified sequences</taxon>
        <taxon>metagenomes</taxon>
        <taxon>ecological metagenomes</taxon>
    </lineage>
</organism>
<dbReference type="GO" id="GO:0005975">
    <property type="term" value="P:carbohydrate metabolic process"/>
    <property type="evidence" value="ECO:0007669"/>
    <property type="project" value="InterPro"/>
</dbReference>
<reference evidence="1" key="1">
    <citation type="submission" date="2018-05" db="EMBL/GenBank/DDBJ databases">
        <authorList>
            <person name="Lanie J.A."/>
            <person name="Ng W.-L."/>
            <person name="Kazmierczak K.M."/>
            <person name="Andrzejewski T.M."/>
            <person name="Davidsen T.M."/>
            <person name="Wayne K.J."/>
            <person name="Tettelin H."/>
            <person name="Glass J.I."/>
            <person name="Rusch D."/>
            <person name="Podicherti R."/>
            <person name="Tsui H.-C.T."/>
            <person name="Winkler M.E."/>
        </authorList>
    </citation>
    <scope>NUCLEOTIDE SEQUENCE</scope>
</reference>
<evidence type="ECO:0000313" key="1">
    <source>
        <dbReference type="EMBL" id="SVD04052.1"/>
    </source>
</evidence>
<feature type="non-terminal residue" evidence="1">
    <location>
        <position position="315"/>
    </location>
</feature>
<proteinExistence type="predicted"/>
<dbReference type="InterPro" id="IPR008928">
    <property type="entry name" value="6-hairpin_glycosidase_sf"/>
</dbReference>
<evidence type="ECO:0008006" key="2">
    <source>
        <dbReference type="Google" id="ProtNLM"/>
    </source>
</evidence>